<evidence type="ECO:0000313" key="10">
    <source>
        <dbReference type="Proteomes" id="UP001310594"/>
    </source>
</evidence>
<feature type="domain" description="WWE" evidence="8">
    <location>
        <begin position="451"/>
        <end position="531"/>
    </location>
</feature>
<keyword evidence="7" id="KW-0472">Membrane</keyword>
<name>A0AAN7ZQ17_9PEZI</name>
<evidence type="ECO:0000256" key="7">
    <source>
        <dbReference type="SAM" id="Phobius"/>
    </source>
</evidence>
<evidence type="ECO:0000259" key="8">
    <source>
        <dbReference type="PROSITE" id="PS50918"/>
    </source>
</evidence>
<dbReference type="Pfam" id="PF04082">
    <property type="entry name" value="Fungal_trans"/>
    <property type="match status" value="1"/>
</dbReference>
<evidence type="ECO:0000313" key="9">
    <source>
        <dbReference type="EMBL" id="KAK5705054.1"/>
    </source>
</evidence>
<protein>
    <recommendedName>
        <fullName evidence="8">WWE domain-containing protein</fullName>
    </recommendedName>
</protein>
<evidence type="ECO:0000256" key="2">
    <source>
        <dbReference type="ARBA" id="ARBA00023015"/>
    </source>
</evidence>
<keyword evidence="5" id="KW-0539">Nucleus</keyword>
<keyword evidence="3" id="KW-0238">DNA-binding</keyword>
<evidence type="ECO:0000256" key="6">
    <source>
        <dbReference type="SAM" id="MobiDB-lite"/>
    </source>
</evidence>
<comment type="caution">
    <text evidence="9">The sequence shown here is derived from an EMBL/GenBank/DDBJ whole genome shotgun (WGS) entry which is preliminary data.</text>
</comment>
<evidence type="ECO:0000256" key="3">
    <source>
        <dbReference type="ARBA" id="ARBA00023125"/>
    </source>
</evidence>
<dbReference type="InterPro" id="IPR007219">
    <property type="entry name" value="XnlR_reg_dom"/>
</dbReference>
<dbReference type="PROSITE" id="PS50918">
    <property type="entry name" value="WWE"/>
    <property type="match status" value="1"/>
</dbReference>
<keyword evidence="7" id="KW-0812">Transmembrane</keyword>
<evidence type="ECO:0000256" key="4">
    <source>
        <dbReference type="ARBA" id="ARBA00023163"/>
    </source>
</evidence>
<keyword evidence="2" id="KW-0805">Transcription regulation</keyword>
<comment type="subcellular location">
    <subcellularLocation>
        <location evidence="1">Nucleus</location>
    </subcellularLocation>
</comment>
<dbReference type="SMART" id="SM00906">
    <property type="entry name" value="Fungal_trans"/>
    <property type="match status" value="1"/>
</dbReference>
<dbReference type="GO" id="GO:0008270">
    <property type="term" value="F:zinc ion binding"/>
    <property type="evidence" value="ECO:0007669"/>
    <property type="project" value="InterPro"/>
</dbReference>
<dbReference type="AlphaFoldDB" id="A0AAN7ZQ17"/>
<sequence>MEGTSAEAALESSSSPRSVKRTAEAPVVHQEPRIDQVVLDSSHDISDELVSEEAGEYAESSSAYAFLKRAWQRFGHREGLGTNHQQTTAGQTASIFAFGDRRLPPVQSALARLPPLRESQALLALYFGFAMPCFRYLHQPSACGWLVAMQNESPGNPCSAPQQAIVWMVLASATIFRVEEPLATSEELAEPYYIAAVQALSREPGRARLESIQSRLAISIYLLHTGRPNEAWHNLGMTVQLTLGLGLHRSRAGQASESVLVQELVKRTFWAVATLDTYMSIMLGRPALLHDADIGQRYPQALDDEQICEGPQIDMVGDRVITGSILHAKLARIAKRAAQAQSSICAQTDQQRLEAASKVTKELEAWQQSLPVILSGAVHQSSLIPIFRRQTMVLALAHAHAIMLVTRPLLLVESLAAQVHVVGCVNAAESTLHMLTGPKSEGTIFATFWFTQYVAFNAVSIAYIWLIQRKRGRWASLHVTFSDERLLEEAEVVQRHFEEALEMNAPSLRYHVVLEELRQELKRSSMRGPTRTRMDGVQQASNSEPPCPQRSVVVNTDATALGVPLSTESDLAFEDFEFDFAFEPDLWLQLDAFPFGEFHLWNVISR</sequence>
<keyword evidence="7" id="KW-1133">Transmembrane helix</keyword>
<keyword evidence="4" id="KW-0804">Transcription</keyword>
<feature type="compositionally biased region" description="Low complexity" evidence="6">
    <location>
        <begin position="1"/>
        <end position="15"/>
    </location>
</feature>
<dbReference type="EMBL" id="JAVRQU010000003">
    <property type="protein sequence ID" value="KAK5705054.1"/>
    <property type="molecule type" value="Genomic_DNA"/>
</dbReference>
<evidence type="ECO:0000256" key="5">
    <source>
        <dbReference type="ARBA" id="ARBA00023242"/>
    </source>
</evidence>
<dbReference type="GO" id="GO:0043565">
    <property type="term" value="F:sequence-specific DNA binding"/>
    <property type="evidence" value="ECO:0007669"/>
    <property type="project" value="TreeGrafter"/>
</dbReference>
<feature type="region of interest" description="Disordered" evidence="6">
    <location>
        <begin position="1"/>
        <end position="33"/>
    </location>
</feature>
<feature type="region of interest" description="Disordered" evidence="6">
    <location>
        <begin position="525"/>
        <end position="550"/>
    </location>
</feature>
<accession>A0AAN7ZQ17</accession>
<gene>
    <name evidence="9" type="ORF">LTR97_002168</name>
</gene>
<dbReference type="GO" id="GO:0006351">
    <property type="term" value="P:DNA-templated transcription"/>
    <property type="evidence" value="ECO:0007669"/>
    <property type="project" value="InterPro"/>
</dbReference>
<dbReference type="InterPro" id="IPR051711">
    <property type="entry name" value="Stress_Response_Reg"/>
</dbReference>
<dbReference type="GO" id="GO:0005634">
    <property type="term" value="C:nucleus"/>
    <property type="evidence" value="ECO:0007669"/>
    <property type="project" value="UniProtKB-SubCell"/>
</dbReference>
<reference evidence="9" key="1">
    <citation type="submission" date="2023-08" db="EMBL/GenBank/DDBJ databases">
        <title>Black Yeasts Isolated from many extreme environments.</title>
        <authorList>
            <person name="Coleine C."/>
            <person name="Stajich J.E."/>
            <person name="Selbmann L."/>
        </authorList>
    </citation>
    <scope>NUCLEOTIDE SEQUENCE</scope>
    <source>
        <strain evidence="9">CCFEE 5810</strain>
    </source>
</reference>
<dbReference type="Proteomes" id="UP001310594">
    <property type="component" value="Unassembled WGS sequence"/>
</dbReference>
<dbReference type="InterPro" id="IPR004170">
    <property type="entry name" value="WWE_dom"/>
</dbReference>
<dbReference type="PANTHER" id="PTHR47540:SF3">
    <property type="entry name" value="ZN(II)2CYS6 TRANSCRIPTION FACTOR (EUROFUNG)"/>
    <property type="match status" value="1"/>
</dbReference>
<dbReference type="GO" id="GO:0045944">
    <property type="term" value="P:positive regulation of transcription by RNA polymerase II"/>
    <property type="evidence" value="ECO:0007669"/>
    <property type="project" value="TreeGrafter"/>
</dbReference>
<dbReference type="CDD" id="cd12148">
    <property type="entry name" value="fungal_TF_MHR"/>
    <property type="match status" value="1"/>
</dbReference>
<feature type="transmembrane region" description="Helical" evidence="7">
    <location>
        <begin position="444"/>
        <end position="466"/>
    </location>
</feature>
<dbReference type="PANTHER" id="PTHR47540">
    <property type="entry name" value="THIAMINE REPRESSIBLE GENES REGULATORY PROTEIN THI5"/>
    <property type="match status" value="1"/>
</dbReference>
<organism evidence="9 10">
    <name type="scientific">Elasticomyces elasticus</name>
    <dbReference type="NCBI Taxonomy" id="574655"/>
    <lineage>
        <taxon>Eukaryota</taxon>
        <taxon>Fungi</taxon>
        <taxon>Dikarya</taxon>
        <taxon>Ascomycota</taxon>
        <taxon>Pezizomycotina</taxon>
        <taxon>Dothideomycetes</taxon>
        <taxon>Dothideomycetidae</taxon>
        <taxon>Mycosphaerellales</taxon>
        <taxon>Teratosphaeriaceae</taxon>
        <taxon>Elasticomyces</taxon>
    </lineage>
</organism>
<evidence type="ECO:0000256" key="1">
    <source>
        <dbReference type="ARBA" id="ARBA00004123"/>
    </source>
</evidence>
<proteinExistence type="predicted"/>